<dbReference type="GO" id="GO:0003964">
    <property type="term" value="F:RNA-directed DNA polymerase activity"/>
    <property type="evidence" value="ECO:0007669"/>
    <property type="project" value="UniProtKB-KW"/>
</dbReference>
<feature type="region of interest" description="Disordered" evidence="2">
    <location>
        <begin position="185"/>
        <end position="230"/>
    </location>
</feature>
<dbReference type="Gene3D" id="3.30.70.270">
    <property type="match status" value="1"/>
</dbReference>
<evidence type="ECO:0000259" key="3">
    <source>
        <dbReference type="Pfam" id="PF17919"/>
    </source>
</evidence>
<name>U6LK33_9EIME</name>
<feature type="compositionally biased region" description="Basic and acidic residues" evidence="2">
    <location>
        <begin position="220"/>
        <end position="230"/>
    </location>
</feature>
<dbReference type="PANTHER" id="PTHR37984:SF5">
    <property type="entry name" value="PROTEIN NYNRIN-LIKE"/>
    <property type="match status" value="1"/>
</dbReference>
<evidence type="ECO:0000313" key="4">
    <source>
        <dbReference type="EMBL" id="CDJ50722.1"/>
    </source>
</evidence>
<dbReference type="SUPFAM" id="SSF56672">
    <property type="entry name" value="DNA/RNA polymerases"/>
    <property type="match status" value="1"/>
</dbReference>
<organism evidence="4 5">
    <name type="scientific">Eimeria brunetti</name>
    <dbReference type="NCBI Taxonomy" id="51314"/>
    <lineage>
        <taxon>Eukaryota</taxon>
        <taxon>Sar</taxon>
        <taxon>Alveolata</taxon>
        <taxon>Apicomplexa</taxon>
        <taxon>Conoidasida</taxon>
        <taxon>Coccidia</taxon>
        <taxon>Eucoccidiorida</taxon>
        <taxon>Eimeriorina</taxon>
        <taxon>Eimeriidae</taxon>
        <taxon>Eimeria</taxon>
    </lineage>
</organism>
<evidence type="ECO:0000256" key="2">
    <source>
        <dbReference type="SAM" id="MobiDB-lite"/>
    </source>
</evidence>
<keyword evidence="1" id="KW-0511">Multifunctional enzyme</keyword>
<dbReference type="InterPro" id="IPR041577">
    <property type="entry name" value="RT_RNaseH_2"/>
</dbReference>
<gene>
    <name evidence="4" type="ORF">EBH_0086260</name>
</gene>
<sequence>MFIGPDYAEVARPLVDLTRKDSRSHWTELHTQAVRMLKQRLIDYTTLQVPYTTKPSDPYTDASGYTIGRVLEQAEQPVGFLTQVINPSHQNCLIYNQNLLAFVTAVERWSRLLQVAKVTAHTDHQAVTHMQQVKASKPLRGRAARSLDFLAEVPDLTITYLQGGRNQVAEALSGLSCYPSSRLLPTGNGHATPHTGATRATYSSSRTRDLAHNTRGRPPNYRELHSFTDT</sequence>
<evidence type="ECO:0000313" key="5">
    <source>
        <dbReference type="Proteomes" id="UP000030750"/>
    </source>
</evidence>
<proteinExistence type="predicted"/>
<dbReference type="Pfam" id="PF17919">
    <property type="entry name" value="RT_RNaseH_2"/>
    <property type="match status" value="1"/>
</dbReference>
<dbReference type="GO" id="GO:0016787">
    <property type="term" value="F:hydrolase activity"/>
    <property type="evidence" value="ECO:0007669"/>
    <property type="project" value="UniProtKB-KW"/>
</dbReference>
<dbReference type="Proteomes" id="UP000030750">
    <property type="component" value="Unassembled WGS sequence"/>
</dbReference>
<dbReference type="VEuPathDB" id="ToxoDB:EBH_0086260"/>
<dbReference type="OrthoDB" id="2013610at2759"/>
<dbReference type="InterPro" id="IPR050951">
    <property type="entry name" value="Retrovirus_Pol_polyprotein"/>
</dbReference>
<dbReference type="GO" id="GO:0004519">
    <property type="term" value="F:endonuclease activity"/>
    <property type="evidence" value="ECO:0007669"/>
    <property type="project" value="UniProtKB-KW"/>
</dbReference>
<reference evidence="4" key="2">
    <citation type="submission" date="2013-10" db="EMBL/GenBank/DDBJ databases">
        <authorList>
            <person name="Aslett M."/>
        </authorList>
    </citation>
    <scope>NUCLEOTIDE SEQUENCE [LARGE SCALE GENOMIC DNA]</scope>
    <source>
        <strain evidence="4">Houghton</strain>
    </source>
</reference>
<evidence type="ECO:0000256" key="1">
    <source>
        <dbReference type="ARBA" id="ARBA00023268"/>
    </source>
</evidence>
<reference evidence="4" key="1">
    <citation type="submission" date="2013-10" db="EMBL/GenBank/DDBJ databases">
        <title>Genomic analysis of the causative agents of coccidiosis in chickens.</title>
        <authorList>
            <person name="Reid A.J."/>
            <person name="Blake D."/>
            <person name="Billington K."/>
            <person name="Browne H."/>
            <person name="Dunn M."/>
            <person name="Hung S."/>
            <person name="Kawahara F."/>
            <person name="Miranda-Saavedra D."/>
            <person name="Mourier T."/>
            <person name="Nagra H."/>
            <person name="Otto T.D."/>
            <person name="Rawlings N."/>
            <person name="Sanchez A."/>
            <person name="Sanders M."/>
            <person name="Subramaniam C."/>
            <person name="Tay Y."/>
            <person name="Dear P."/>
            <person name="Doerig C."/>
            <person name="Gruber A."/>
            <person name="Parkinson J."/>
            <person name="Shirley M."/>
            <person name="Wan K.L."/>
            <person name="Berriman M."/>
            <person name="Tomley F."/>
            <person name="Pain A."/>
        </authorList>
    </citation>
    <scope>NUCLEOTIDE SEQUENCE [LARGE SCALE GENOMIC DNA]</scope>
    <source>
        <strain evidence="4">Houghton</strain>
    </source>
</reference>
<protein>
    <recommendedName>
        <fullName evidence="3">Reverse transcriptase/retrotransposon-derived protein RNase H-like domain-containing protein</fullName>
    </recommendedName>
</protein>
<keyword evidence="5" id="KW-1185">Reference proteome</keyword>
<dbReference type="AlphaFoldDB" id="U6LK33"/>
<dbReference type="InterPro" id="IPR043128">
    <property type="entry name" value="Rev_trsase/Diguanyl_cyclase"/>
</dbReference>
<accession>U6LK33</accession>
<dbReference type="InterPro" id="IPR043502">
    <property type="entry name" value="DNA/RNA_pol_sf"/>
</dbReference>
<dbReference type="EMBL" id="HG712375">
    <property type="protein sequence ID" value="CDJ50722.1"/>
    <property type="molecule type" value="Genomic_DNA"/>
</dbReference>
<feature type="domain" description="Reverse transcriptase/retrotransposon-derived protein RNase H-like" evidence="3">
    <location>
        <begin position="26"/>
        <end position="119"/>
    </location>
</feature>
<dbReference type="PANTHER" id="PTHR37984">
    <property type="entry name" value="PROTEIN CBG26694"/>
    <property type="match status" value="1"/>
</dbReference>